<feature type="domain" description="DUF5591" evidence="2">
    <location>
        <begin position="71"/>
        <end position="144"/>
    </location>
</feature>
<dbReference type="SUPFAM" id="SSF52141">
    <property type="entry name" value="Uracil-DNA glycosylase-like"/>
    <property type="match status" value="1"/>
</dbReference>
<dbReference type="eggNOG" id="arCOG00995">
    <property type="taxonomic scope" value="Archaea"/>
</dbReference>
<dbReference type="InterPro" id="IPR040777">
    <property type="entry name" value="DUF5591"/>
</dbReference>
<dbReference type="Proteomes" id="UP000001037">
    <property type="component" value="Chromosome"/>
</dbReference>
<dbReference type="HOGENOM" id="CLU_1092459_0_0_2"/>
<keyword evidence="4" id="KW-1185">Reference proteome</keyword>
<dbReference type="Gene3D" id="3.40.50.10630">
    <property type="entry name" value="Uracil-DNA glycosylase-like"/>
    <property type="match status" value="1"/>
</dbReference>
<dbReference type="KEGG" id="pfm:Pyrfu_1009"/>
<dbReference type="Pfam" id="PF17884">
    <property type="entry name" value="DUF5591"/>
    <property type="match status" value="1"/>
</dbReference>
<dbReference type="InterPro" id="IPR036895">
    <property type="entry name" value="Uracil-DNA_glycosylase-like_sf"/>
</dbReference>
<dbReference type="InParanoid" id="G0EEQ5"/>
<dbReference type="GO" id="GO:0008033">
    <property type="term" value="P:tRNA processing"/>
    <property type="evidence" value="ECO:0007669"/>
    <property type="project" value="UniProtKB-KW"/>
</dbReference>
<dbReference type="AlphaFoldDB" id="G0EEQ5"/>
<name>G0EEQ5_PYRF1</name>
<gene>
    <name evidence="3" type="ordered locus">Pyrfu_1009</name>
</gene>
<reference evidence="3 4" key="1">
    <citation type="journal article" date="2011" name="Stand. Genomic Sci.">
        <title>Complete genome sequence of the hyperthermophilic chemolithoautotroph Pyrolobus fumarii type strain (1A).</title>
        <authorList>
            <person name="Anderson I."/>
            <person name="Goker M."/>
            <person name="Nolan M."/>
            <person name="Lucas S."/>
            <person name="Hammon N."/>
            <person name="Deshpande S."/>
            <person name="Cheng J.F."/>
            <person name="Tapia R."/>
            <person name="Han C."/>
            <person name="Goodwin L."/>
            <person name="Pitluck S."/>
            <person name="Huntemann M."/>
            <person name="Liolios K."/>
            <person name="Ivanova N."/>
            <person name="Pagani I."/>
            <person name="Mavromatis K."/>
            <person name="Ovchinikova G."/>
            <person name="Pati A."/>
            <person name="Chen A."/>
            <person name="Palaniappan K."/>
            <person name="Land M."/>
            <person name="Hauser L."/>
            <person name="Brambilla E.M."/>
            <person name="Huber H."/>
            <person name="Yasawong M."/>
            <person name="Rohde M."/>
            <person name="Spring S."/>
            <person name="Abt B."/>
            <person name="Sikorski J."/>
            <person name="Wirth R."/>
            <person name="Detter J.C."/>
            <person name="Woyke T."/>
            <person name="Bristow J."/>
            <person name="Eisen J.A."/>
            <person name="Markowitz V."/>
            <person name="Hugenholtz P."/>
            <person name="Kyrpides N.C."/>
            <person name="Klenk H.P."/>
            <person name="Lapidus A."/>
        </authorList>
    </citation>
    <scope>NUCLEOTIDE SEQUENCE [LARGE SCALE GENOMIC DNA]</scope>
    <source>
        <strain evidence="4">DSM 11204 / 1A</strain>
    </source>
</reference>
<proteinExistence type="predicted"/>
<evidence type="ECO:0000256" key="1">
    <source>
        <dbReference type="ARBA" id="ARBA00022694"/>
    </source>
</evidence>
<protein>
    <recommendedName>
        <fullName evidence="2">DUF5591 domain-containing protein</fullName>
    </recommendedName>
</protein>
<evidence type="ECO:0000313" key="4">
    <source>
        <dbReference type="Proteomes" id="UP000001037"/>
    </source>
</evidence>
<dbReference type="STRING" id="694429.Pyrfu_1009"/>
<keyword evidence="1" id="KW-0819">tRNA processing</keyword>
<sequence length="254" mass="28958">MLGAGDSGPAAPTSVTLPMHVPTPRGIMVCPRRVWTGKELDWVEPGECREYIRGVGLDYLIHPAFEKGFSKLLTSYEPPRGKILLFLPCSYGKPYSQSFIHYMIRRTLWKNGLIDKVHEVMLTNAGVVPRELDEHWPYAAYDWNPIYETPEIRECYRRVLADRITAYLETFKSYYRGFAAYLRWDSDSWAALRVAAERLGIRIENFAARTVPNEEVREVSLGGLYQDADLVLVTRSSLASLVQGLKKLVKELGL</sequence>
<evidence type="ECO:0000313" key="3">
    <source>
        <dbReference type="EMBL" id="AEM38877.1"/>
    </source>
</evidence>
<organism evidence="3 4">
    <name type="scientific">Pyrolobus fumarii (strain DSM 11204 / 1A)</name>
    <dbReference type="NCBI Taxonomy" id="694429"/>
    <lineage>
        <taxon>Archaea</taxon>
        <taxon>Thermoproteota</taxon>
        <taxon>Thermoprotei</taxon>
        <taxon>Desulfurococcales</taxon>
        <taxon>Pyrodictiaceae</taxon>
        <taxon>Pyrolobus</taxon>
    </lineage>
</organism>
<dbReference type="EMBL" id="CP002838">
    <property type="protein sequence ID" value="AEM38877.1"/>
    <property type="molecule type" value="Genomic_DNA"/>
</dbReference>
<evidence type="ECO:0000259" key="2">
    <source>
        <dbReference type="Pfam" id="PF17884"/>
    </source>
</evidence>
<accession>G0EEQ5</accession>